<dbReference type="Proteomes" id="UP001596058">
    <property type="component" value="Unassembled WGS sequence"/>
</dbReference>
<keyword evidence="2" id="KW-1185">Reference proteome</keyword>
<evidence type="ECO:0000313" key="1">
    <source>
        <dbReference type="EMBL" id="MFC5830482.1"/>
    </source>
</evidence>
<sequence length="69" mass="7409">MRVLLSTYGSRENVERLVGRSEARACAPPDEDFAQRATAVAGMIRADGTTVAAKPLLDTISRERPPVPA</sequence>
<proteinExistence type="predicted"/>
<protein>
    <submittedName>
        <fullName evidence="1">Uncharacterized protein</fullName>
    </submittedName>
</protein>
<evidence type="ECO:0000313" key="2">
    <source>
        <dbReference type="Proteomes" id="UP001596058"/>
    </source>
</evidence>
<gene>
    <name evidence="1" type="ORF">ACFPZ3_42055</name>
</gene>
<dbReference type="EMBL" id="JBHSPA010000055">
    <property type="protein sequence ID" value="MFC5830482.1"/>
    <property type="molecule type" value="Genomic_DNA"/>
</dbReference>
<comment type="caution">
    <text evidence="1">The sequence shown here is derived from an EMBL/GenBank/DDBJ whole genome shotgun (WGS) entry which is preliminary data.</text>
</comment>
<reference evidence="2" key="1">
    <citation type="journal article" date="2019" name="Int. J. Syst. Evol. Microbiol.">
        <title>The Global Catalogue of Microorganisms (GCM) 10K type strain sequencing project: providing services to taxonomists for standard genome sequencing and annotation.</title>
        <authorList>
            <consortium name="The Broad Institute Genomics Platform"/>
            <consortium name="The Broad Institute Genome Sequencing Center for Infectious Disease"/>
            <person name="Wu L."/>
            <person name="Ma J."/>
        </authorList>
    </citation>
    <scope>NUCLEOTIDE SEQUENCE [LARGE SCALE GENOMIC DNA]</scope>
    <source>
        <strain evidence="2">CCUG 53903</strain>
    </source>
</reference>
<organism evidence="1 2">
    <name type="scientific">Nonomuraea insulae</name>
    <dbReference type="NCBI Taxonomy" id="1616787"/>
    <lineage>
        <taxon>Bacteria</taxon>
        <taxon>Bacillati</taxon>
        <taxon>Actinomycetota</taxon>
        <taxon>Actinomycetes</taxon>
        <taxon>Streptosporangiales</taxon>
        <taxon>Streptosporangiaceae</taxon>
        <taxon>Nonomuraea</taxon>
    </lineage>
</organism>
<name>A0ABW1CZ02_9ACTN</name>
<accession>A0ABW1CZ02</accession>
<dbReference type="RefSeq" id="WP_379519964.1">
    <property type="nucleotide sequence ID" value="NZ_JBHSPA010000055.1"/>
</dbReference>